<dbReference type="EMBL" id="ACPB03001514">
    <property type="status" value="NOT_ANNOTATED_CDS"/>
    <property type="molecule type" value="Genomic_DNA"/>
</dbReference>
<sequence length="479" mass="55160">MGEKIEFIDELEFDRRKYFRELAKWCILNVCEQSDPHCRVPPNQLKNIKRQKSENGYATSFLRPTIQLFNSSKKEIKDKQSTQNSAAKKVTRAPKKELNKVFCHHAAPNEAIQAYTELKYTSCRKKKIDLKQVDQAISVALSRVDRPHTRGKIHPSPCSAKYIEFNYNNLEIARENRAVMIKNHFIDSTKPSTLKEIPINKSTKNFSKFTIINVNQRANTIEQRKRYRENIHHIQKKPYEKCERKEEICLSSSAGKSSSSKYLKTSSLGTVHVNRRDNIMSKKIFPKRKPLPIKILDVGKTLPLFDHNLKDNIKMKNISQIFSKNKNSNKKEPTTSINTLIFDRGNSTTKCVSSNKANKKRITHLVLEEKLLNLNSYNKNGYLSPISNKMTIHKENPGRNPHPIALPRPGPKIEKKNCLPAIKGISKGLDKDNTLSALKELSLRISRRFKNTSNTVFNINEFLPATRPVMFNNNTSKYK</sequence>
<protein>
    <submittedName>
        <fullName evidence="1">Uncharacterized protein</fullName>
    </submittedName>
</protein>
<dbReference type="EnsemblMetazoa" id="RPRC004941-RA">
    <property type="protein sequence ID" value="RPRC004941-PA"/>
    <property type="gene ID" value="RPRC004941"/>
</dbReference>
<dbReference type="GeneID" id="141449959"/>
<dbReference type="Proteomes" id="UP000015103">
    <property type="component" value="Unassembled WGS sequence"/>
</dbReference>
<name>T1HLL7_RHOPR</name>
<keyword evidence="2" id="KW-1185">Reference proteome</keyword>
<dbReference type="InParanoid" id="T1HLL7"/>
<proteinExistence type="predicted"/>
<dbReference type="HOGENOM" id="CLU_570278_0_0_1"/>
<dbReference type="RefSeq" id="XP_073976038.1">
    <property type="nucleotide sequence ID" value="XM_074119937.1"/>
</dbReference>
<dbReference type="VEuPathDB" id="VectorBase:RPRC004941"/>
<evidence type="ECO:0000313" key="2">
    <source>
        <dbReference type="Proteomes" id="UP000015103"/>
    </source>
</evidence>
<accession>T1HLL7</accession>
<dbReference type="AlphaFoldDB" id="T1HLL7"/>
<organism evidence="1 2">
    <name type="scientific">Rhodnius prolixus</name>
    <name type="common">Triatomid bug</name>
    <dbReference type="NCBI Taxonomy" id="13249"/>
    <lineage>
        <taxon>Eukaryota</taxon>
        <taxon>Metazoa</taxon>
        <taxon>Ecdysozoa</taxon>
        <taxon>Arthropoda</taxon>
        <taxon>Hexapoda</taxon>
        <taxon>Insecta</taxon>
        <taxon>Pterygota</taxon>
        <taxon>Neoptera</taxon>
        <taxon>Paraneoptera</taxon>
        <taxon>Hemiptera</taxon>
        <taxon>Heteroptera</taxon>
        <taxon>Panheteroptera</taxon>
        <taxon>Cimicomorpha</taxon>
        <taxon>Reduviidae</taxon>
        <taxon>Triatominae</taxon>
        <taxon>Rhodnius</taxon>
    </lineage>
</organism>
<reference evidence="1" key="1">
    <citation type="submission" date="2015-05" db="UniProtKB">
        <authorList>
            <consortium name="EnsemblMetazoa"/>
        </authorList>
    </citation>
    <scope>IDENTIFICATION</scope>
</reference>
<evidence type="ECO:0000313" key="1">
    <source>
        <dbReference type="EnsemblMetazoa" id="RPRC004941-PA"/>
    </source>
</evidence>